<evidence type="ECO:0000313" key="1">
    <source>
        <dbReference type="EMBL" id="ASW27631.1"/>
    </source>
</evidence>
<organism evidence="1 2">
    <name type="scientific">Klebsiella phage YMC16/01/N133_KPN_BP</name>
    <dbReference type="NCBI Taxonomy" id="2026102"/>
    <lineage>
        <taxon>Viruses</taxon>
        <taxon>Duplodnaviria</taxon>
        <taxon>Heunggongvirae</taxon>
        <taxon>Uroviricota</taxon>
        <taxon>Caudoviricetes</taxon>
        <taxon>Casjensviridae</taxon>
        <taxon>Seodaemunguvirus</taxon>
        <taxon>Seodaemunguvirus YMC16-01N133</taxon>
    </lineage>
</organism>
<name>A0A248XD58_9CAUD</name>
<keyword evidence="2" id="KW-1185">Reference proteome</keyword>
<reference evidence="1 2" key="1">
    <citation type="submission" date="2017-07" db="EMBL/GenBank/DDBJ databases">
        <title>Complete Genome Sequence of the Klebsiella phage YMC16/01/N133_KPN_BP.</title>
        <authorList>
            <person name="Jeon J."/>
            <person name="Yong D."/>
            <person name="Lee K."/>
        </authorList>
    </citation>
    <scope>NUCLEOTIDE SEQUENCE [LARGE SCALE GENOMIC DNA]</scope>
</reference>
<gene>
    <name evidence="1" type="ORF">KPNN133_012</name>
</gene>
<dbReference type="EMBL" id="MF476925">
    <property type="protein sequence ID" value="ASW27631.1"/>
    <property type="molecule type" value="Genomic_DNA"/>
</dbReference>
<evidence type="ECO:0000313" key="2">
    <source>
        <dbReference type="Proteomes" id="UP000221999"/>
    </source>
</evidence>
<accession>A0A248XD58</accession>
<dbReference type="Proteomes" id="UP000221999">
    <property type="component" value="Segment"/>
</dbReference>
<proteinExistence type="predicted"/>
<protein>
    <submittedName>
        <fullName evidence="1">Uncharacterized protein</fullName>
    </submittedName>
</protein>
<sequence>MVWQTSSVIENGRVFAWCTMEFNKRNQYLNGEKIFAIAPMMDWTDCF</sequence>